<dbReference type="InterPro" id="IPR023213">
    <property type="entry name" value="CAT-like_dom_sf"/>
</dbReference>
<evidence type="ECO:0000313" key="3">
    <source>
        <dbReference type="EMBL" id="ONK55336.1"/>
    </source>
</evidence>
<dbReference type="Gene3D" id="3.30.559.10">
    <property type="entry name" value="Chloramphenicol acetyltransferase-like domain"/>
    <property type="match status" value="1"/>
</dbReference>
<dbReference type="AlphaFoldDB" id="A0A1R3L6T8"/>
<dbReference type="PANTHER" id="PTHR31147:SF66">
    <property type="entry name" value="OS05G0315700 PROTEIN"/>
    <property type="match status" value="1"/>
</dbReference>
<keyword evidence="2" id="KW-0808">Transferase</keyword>
<proteinExistence type="inferred from homology"/>
<reference evidence="4" key="1">
    <citation type="journal article" date="2017" name="Nat. Commun.">
        <title>The asparagus genome sheds light on the origin and evolution of a young Y chromosome.</title>
        <authorList>
            <person name="Harkess A."/>
            <person name="Zhou J."/>
            <person name="Xu C."/>
            <person name="Bowers J.E."/>
            <person name="Van der Hulst R."/>
            <person name="Ayyampalayam S."/>
            <person name="Mercati F."/>
            <person name="Riccardi P."/>
            <person name="McKain M.R."/>
            <person name="Kakrana A."/>
            <person name="Tang H."/>
            <person name="Ray J."/>
            <person name="Groenendijk J."/>
            <person name="Arikit S."/>
            <person name="Mathioni S.M."/>
            <person name="Nakano M."/>
            <person name="Shan H."/>
            <person name="Telgmann-Rauber A."/>
            <person name="Kanno A."/>
            <person name="Yue Z."/>
            <person name="Chen H."/>
            <person name="Li W."/>
            <person name="Chen Y."/>
            <person name="Xu X."/>
            <person name="Zhang Y."/>
            <person name="Luo S."/>
            <person name="Chen H."/>
            <person name="Gao J."/>
            <person name="Mao Z."/>
            <person name="Pires J.C."/>
            <person name="Luo M."/>
            <person name="Kudrna D."/>
            <person name="Wing R.A."/>
            <person name="Meyers B.C."/>
            <person name="Yi K."/>
            <person name="Kong H."/>
            <person name="Lavrijsen P."/>
            <person name="Sunseri F."/>
            <person name="Falavigna A."/>
            <person name="Ye Y."/>
            <person name="Leebens-Mack J.H."/>
            <person name="Chen G."/>
        </authorList>
    </citation>
    <scope>NUCLEOTIDE SEQUENCE [LARGE SCALE GENOMIC DNA]</scope>
    <source>
        <strain evidence="4">cv. DH0086</strain>
    </source>
</reference>
<evidence type="ECO:0000256" key="1">
    <source>
        <dbReference type="ARBA" id="ARBA00009861"/>
    </source>
</evidence>
<evidence type="ECO:0000313" key="4">
    <source>
        <dbReference type="Proteomes" id="UP000243459"/>
    </source>
</evidence>
<sequence>MFEPIPDPDRIQFPPDAKLVHRSFFFGPEQISALKSHVPFTCTSFEVVAACTWRARAVALGMDPNDELRFMFNINVRSKMNPPLPEGYYGNVFVYPAIVTTAERLCNGPLSYAVDLVQKAKAKATDGYIKSTPIHGDEGAAAVHYERARVLTSWSGQQRVAGFADVDYGWGGRVRRPGGRRVRPCGCPEPSTWPS</sequence>
<dbReference type="Proteomes" id="UP000243459">
    <property type="component" value="Unassembled WGS sequence"/>
</dbReference>
<organism evidence="3 4">
    <name type="scientific">Asparagus officinalis</name>
    <name type="common">Garden asparagus</name>
    <dbReference type="NCBI Taxonomy" id="4686"/>
    <lineage>
        <taxon>Eukaryota</taxon>
        <taxon>Viridiplantae</taxon>
        <taxon>Streptophyta</taxon>
        <taxon>Embryophyta</taxon>
        <taxon>Tracheophyta</taxon>
        <taxon>Spermatophyta</taxon>
        <taxon>Magnoliopsida</taxon>
        <taxon>Liliopsida</taxon>
        <taxon>Asparagales</taxon>
        <taxon>Asparagaceae</taxon>
        <taxon>Asparagoideae</taxon>
        <taxon>Asparagus</taxon>
    </lineage>
</organism>
<protein>
    <submittedName>
        <fullName evidence="3">Uncharacterized protein</fullName>
    </submittedName>
</protein>
<accession>A0A1R3L6T8</accession>
<dbReference type="OMA" id="NDELRFM"/>
<dbReference type="Pfam" id="PF02458">
    <property type="entry name" value="Transferase"/>
    <property type="match status" value="1"/>
</dbReference>
<evidence type="ECO:0000256" key="2">
    <source>
        <dbReference type="ARBA" id="ARBA00022679"/>
    </source>
</evidence>
<dbReference type="PANTHER" id="PTHR31147">
    <property type="entry name" value="ACYL TRANSFERASE 4"/>
    <property type="match status" value="1"/>
</dbReference>
<name>A0A1R3L6T8_ASPOF</name>
<dbReference type="GO" id="GO:0016740">
    <property type="term" value="F:transferase activity"/>
    <property type="evidence" value="ECO:0007669"/>
    <property type="project" value="UniProtKB-KW"/>
</dbReference>
<keyword evidence="4" id="KW-1185">Reference proteome</keyword>
<gene>
    <name evidence="3" type="ORF">A4U43_UnF4750</name>
</gene>
<comment type="similarity">
    <text evidence="1">Belongs to the plant acyltransferase family.</text>
</comment>
<dbReference type="Gramene" id="ONK55336">
    <property type="protein sequence ID" value="ONK55336"/>
    <property type="gene ID" value="A4U43_UnF4750"/>
</dbReference>
<dbReference type="EMBL" id="KV863568">
    <property type="protein sequence ID" value="ONK55336.1"/>
    <property type="molecule type" value="Genomic_DNA"/>
</dbReference>
<dbReference type="InterPro" id="IPR050898">
    <property type="entry name" value="Plant_acyltransferase"/>
</dbReference>